<keyword evidence="3" id="KW-1185">Reference proteome</keyword>
<dbReference type="OrthoDB" id="1930928at2759"/>
<name>A0A6J5WHI2_PRUAR</name>
<dbReference type="InterPro" id="IPR025476">
    <property type="entry name" value="Helitron_helicase-like"/>
</dbReference>
<proteinExistence type="predicted"/>
<protein>
    <recommendedName>
        <fullName evidence="1">Helitron helicase-like domain-containing protein</fullName>
    </recommendedName>
</protein>
<accession>A0A6J5WHI2</accession>
<reference evidence="3" key="1">
    <citation type="journal article" date="2020" name="Genome Biol.">
        <title>Gamete binning: chromosome-level and haplotype-resolved genome assembly enabled by high-throughput single-cell sequencing of gamete genomes.</title>
        <authorList>
            <person name="Campoy J.A."/>
            <person name="Sun H."/>
            <person name="Goel M."/>
            <person name="Jiao W.-B."/>
            <person name="Folz-Donahue K."/>
            <person name="Wang N."/>
            <person name="Rubio M."/>
            <person name="Liu C."/>
            <person name="Kukat C."/>
            <person name="Ruiz D."/>
            <person name="Huettel B."/>
            <person name="Schneeberger K."/>
        </authorList>
    </citation>
    <scope>NUCLEOTIDE SEQUENCE [LARGE SCALE GENOMIC DNA]</scope>
    <source>
        <strain evidence="3">cv. Rojo Pasion</strain>
    </source>
</reference>
<evidence type="ECO:0000313" key="2">
    <source>
        <dbReference type="EMBL" id="CAB4301176.1"/>
    </source>
</evidence>
<dbReference type="AlphaFoldDB" id="A0A6J5WHI2"/>
<dbReference type="Pfam" id="PF14214">
    <property type="entry name" value="Helitron_like_N"/>
    <property type="match status" value="1"/>
</dbReference>
<evidence type="ECO:0000313" key="3">
    <source>
        <dbReference type="Proteomes" id="UP000507245"/>
    </source>
</evidence>
<sequence>MAICRHYGNPDLFITFTCNVKWPEIVRELDKKPGYKGEDRPDLISRVFKMKLDDMISYIKSGKVFGEVEAEICTVEFQKRGLPYCHMLVWLKQGYKCFSAVDIDSIISAELPDKDVDPMLYDVVNQFMIHGPCVEINRNSPCMRGGAVKIQQNLC</sequence>
<dbReference type="EMBL" id="CAEKKB010000002">
    <property type="protein sequence ID" value="CAB4301176.1"/>
    <property type="molecule type" value="Genomic_DNA"/>
</dbReference>
<dbReference type="Proteomes" id="UP000507245">
    <property type="component" value="Unassembled WGS sequence"/>
</dbReference>
<evidence type="ECO:0000259" key="1">
    <source>
        <dbReference type="Pfam" id="PF14214"/>
    </source>
</evidence>
<feature type="domain" description="Helitron helicase-like" evidence="1">
    <location>
        <begin position="1"/>
        <end position="89"/>
    </location>
</feature>
<gene>
    <name evidence="2" type="ORF">ORAREDHAP_LOCUS16586</name>
</gene>
<organism evidence="2 3">
    <name type="scientific">Prunus armeniaca</name>
    <name type="common">Apricot</name>
    <name type="synonym">Armeniaca vulgaris</name>
    <dbReference type="NCBI Taxonomy" id="36596"/>
    <lineage>
        <taxon>Eukaryota</taxon>
        <taxon>Viridiplantae</taxon>
        <taxon>Streptophyta</taxon>
        <taxon>Embryophyta</taxon>
        <taxon>Tracheophyta</taxon>
        <taxon>Spermatophyta</taxon>
        <taxon>Magnoliopsida</taxon>
        <taxon>eudicotyledons</taxon>
        <taxon>Gunneridae</taxon>
        <taxon>Pentapetalae</taxon>
        <taxon>rosids</taxon>
        <taxon>fabids</taxon>
        <taxon>Rosales</taxon>
        <taxon>Rosaceae</taxon>
        <taxon>Amygdaloideae</taxon>
        <taxon>Amygdaleae</taxon>
        <taxon>Prunus</taxon>
    </lineage>
</organism>